<keyword evidence="4" id="KW-1185">Reference proteome</keyword>
<dbReference type="InterPro" id="IPR050267">
    <property type="entry name" value="Anti-sigma-factor_SerPK"/>
</dbReference>
<proteinExistence type="predicted"/>
<keyword evidence="1" id="KW-0418">Kinase</keyword>
<dbReference type="GO" id="GO:0004674">
    <property type="term" value="F:protein serine/threonine kinase activity"/>
    <property type="evidence" value="ECO:0007669"/>
    <property type="project" value="UniProtKB-KW"/>
</dbReference>
<comment type="caution">
    <text evidence="3">The sequence shown here is derived from an EMBL/GenBank/DDBJ whole genome shotgun (WGS) entry which is preliminary data.</text>
</comment>
<name>A0A1J4PXB5_9ACTN</name>
<keyword evidence="3" id="KW-0547">Nucleotide-binding</keyword>
<accession>A0A1J4PXB5</accession>
<evidence type="ECO:0000313" key="3">
    <source>
        <dbReference type="EMBL" id="OIK24615.1"/>
    </source>
</evidence>
<dbReference type="Gene3D" id="3.30.565.10">
    <property type="entry name" value="Histidine kinase-like ATPase, C-terminal domain"/>
    <property type="match status" value="1"/>
</dbReference>
<dbReference type="Pfam" id="PF13581">
    <property type="entry name" value="HATPase_c_2"/>
    <property type="match status" value="1"/>
</dbReference>
<organism evidence="3 4">
    <name type="scientific">Streptomyces malaysiense</name>
    <dbReference type="NCBI Taxonomy" id="1428626"/>
    <lineage>
        <taxon>Bacteria</taxon>
        <taxon>Bacillati</taxon>
        <taxon>Actinomycetota</taxon>
        <taxon>Actinomycetes</taxon>
        <taxon>Kitasatosporales</taxon>
        <taxon>Streptomycetaceae</taxon>
        <taxon>Streptomyces</taxon>
    </lineage>
</organism>
<feature type="domain" description="Histidine kinase/HSP90-like ATPase" evidence="2">
    <location>
        <begin position="26"/>
        <end position="124"/>
    </location>
</feature>
<dbReference type="CDD" id="cd16936">
    <property type="entry name" value="HATPase_RsbW-like"/>
    <property type="match status" value="1"/>
</dbReference>
<dbReference type="SUPFAM" id="SSF55874">
    <property type="entry name" value="ATPase domain of HSP90 chaperone/DNA topoisomerase II/histidine kinase"/>
    <property type="match status" value="1"/>
</dbReference>
<protein>
    <submittedName>
        <fullName evidence="3">ATP-binding protein</fullName>
    </submittedName>
</protein>
<dbReference type="PANTHER" id="PTHR35526">
    <property type="entry name" value="ANTI-SIGMA-F FACTOR RSBW-RELATED"/>
    <property type="match status" value="1"/>
</dbReference>
<dbReference type="InterPro" id="IPR003594">
    <property type="entry name" value="HATPase_dom"/>
</dbReference>
<dbReference type="InterPro" id="IPR036890">
    <property type="entry name" value="HATPase_C_sf"/>
</dbReference>
<evidence type="ECO:0000256" key="1">
    <source>
        <dbReference type="ARBA" id="ARBA00022527"/>
    </source>
</evidence>
<dbReference type="PANTHER" id="PTHR35526:SF3">
    <property type="entry name" value="ANTI-SIGMA-F FACTOR RSBW"/>
    <property type="match status" value="1"/>
</dbReference>
<dbReference type="OrthoDB" id="3476350at2"/>
<dbReference type="Proteomes" id="UP000034838">
    <property type="component" value="Unassembled WGS sequence"/>
</dbReference>
<reference evidence="3" key="1">
    <citation type="submission" date="2016-10" db="EMBL/GenBank/DDBJ databases">
        <title>Genome sequence of Streptomyces malaysiense MUSC 136.</title>
        <authorList>
            <person name="Lee L.-H."/>
            <person name="Ser H.-L."/>
        </authorList>
    </citation>
    <scope>NUCLEOTIDE SEQUENCE [LARGE SCALE GENOMIC DNA]</scope>
    <source>
        <strain evidence="3">MUSC 136</strain>
    </source>
</reference>
<dbReference type="AlphaFoldDB" id="A0A1J4PXB5"/>
<sequence>MTGLNTPARTASTGCPAYSQTFPCAPETAGLGRRLVRHALGAWHLDHLTDAAELIVSELVANASRHTPCHSIHLLVGRPSPARAHIGVVDRAPSRLPVLSPGGADDESGRGLLLIDALADRWGYTLLGSHPLRGPWGKKTWAELDAAL</sequence>
<gene>
    <name evidence="3" type="ORF">VT52_025910</name>
</gene>
<dbReference type="GO" id="GO:0005524">
    <property type="term" value="F:ATP binding"/>
    <property type="evidence" value="ECO:0007669"/>
    <property type="project" value="UniProtKB-KW"/>
</dbReference>
<keyword evidence="1" id="KW-0808">Transferase</keyword>
<dbReference type="EMBL" id="LBDA02000062">
    <property type="protein sequence ID" value="OIK24615.1"/>
    <property type="molecule type" value="Genomic_DNA"/>
</dbReference>
<keyword evidence="3" id="KW-0067">ATP-binding</keyword>
<evidence type="ECO:0000259" key="2">
    <source>
        <dbReference type="Pfam" id="PF13581"/>
    </source>
</evidence>
<evidence type="ECO:0000313" key="4">
    <source>
        <dbReference type="Proteomes" id="UP000034838"/>
    </source>
</evidence>
<keyword evidence="1" id="KW-0723">Serine/threonine-protein kinase</keyword>
<dbReference type="RefSeq" id="WP_046419550.1">
    <property type="nucleotide sequence ID" value="NZ_LBDA02000062.1"/>
</dbReference>